<reference evidence="8 9" key="1">
    <citation type="submission" date="2019-02" db="EMBL/GenBank/DDBJ databases">
        <title>Deep-cultivation of Planctomycetes and their phenomic and genomic characterization uncovers novel biology.</title>
        <authorList>
            <person name="Wiegand S."/>
            <person name="Jogler M."/>
            <person name="Boedeker C."/>
            <person name="Pinto D."/>
            <person name="Vollmers J."/>
            <person name="Rivas-Marin E."/>
            <person name="Kohn T."/>
            <person name="Peeters S.H."/>
            <person name="Heuer A."/>
            <person name="Rast P."/>
            <person name="Oberbeckmann S."/>
            <person name="Bunk B."/>
            <person name="Jeske O."/>
            <person name="Meyerdierks A."/>
            <person name="Storesund J.E."/>
            <person name="Kallscheuer N."/>
            <person name="Luecker S."/>
            <person name="Lage O.M."/>
            <person name="Pohl T."/>
            <person name="Merkel B.J."/>
            <person name="Hornburger P."/>
            <person name="Mueller R.-W."/>
            <person name="Bruemmer F."/>
            <person name="Labrenz M."/>
            <person name="Spormann A.M."/>
            <person name="Op Den Camp H."/>
            <person name="Overmann J."/>
            <person name="Amann R."/>
            <person name="Jetten M.S.M."/>
            <person name="Mascher T."/>
            <person name="Medema M.H."/>
            <person name="Devos D.P."/>
            <person name="Kaster A.-K."/>
            <person name="Ovreas L."/>
            <person name="Rohde M."/>
            <person name="Galperin M.Y."/>
            <person name="Jogler C."/>
        </authorList>
    </citation>
    <scope>NUCLEOTIDE SEQUENCE [LARGE SCALE GENOMIC DNA]</scope>
    <source>
        <strain evidence="8 9">V7</strain>
    </source>
</reference>
<dbReference type="EMBL" id="SJPZ01000001">
    <property type="protein sequence ID" value="TWU65584.1"/>
    <property type="molecule type" value="Genomic_DNA"/>
</dbReference>
<evidence type="ECO:0000313" key="8">
    <source>
        <dbReference type="EMBL" id="TWU65584.1"/>
    </source>
</evidence>
<feature type="region of interest" description="Disordered" evidence="6">
    <location>
        <begin position="485"/>
        <end position="525"/>
    </location>
</feature>
<dbReference type="Pfam" id="PF00069">
    <property type="entry name" value="Pkinase"/>
    <property type="match status" value="1"/>
</dbReference>
<protein>
    <submittedName>
        <fullName evidence="8">Serine/threonine-protein kinase PrkC</fullName>
        <ecNumber evidence="8">2.7.11.1</ecNumber>
    </submittedName>
</protein>
<evidence type="ECO:0000259" key="7">
    <source>
        <dbReference type="PROSITE" id="PS50011"/>
    </source>
</evidence>
<dbReference type="PANTHER" id="PTHR43289">
    <property type="entry name" value="MITOGEN-ACTIVATED PROTEIN KINASE KINASE KINASE 20-RELATED"/>
    <property type="match status" value="1"/>
</dbReference>
<accession>A0A5C6FTH4</accession>
<dbReference type="InterPro" id="IPR017441">
    <property type="entry name" value="Protein_kinase_ATP_BS"/>
</dbReference>
<evidence type="ECO:0000256" key="4">
    <source>
        <dbReference type="ARBA" id="ARBA00022840"/>
    </source>
</evidence>
<dbReference type="EC" id="2.7.11.1" evidence="8"/>
<evidence type="ECO:0000313" key="9">
    <source>
        <dbReference type="Proteomes" id="UP000316476"/>
    </source>
</evidence>
<organism evidence="8 9">
    <name type="scientific">Crateriforma conspicua</name>
    <dbReference type="NCBI Taxonomy" id="2527996"/>
    <lineage>
        <taxon>Bacteria</taxon>
        <taxon>Pseudomonadati</taxon>
        <taxon>Planctomycetota</taxon>
        <taxon>Planctomycetia</taxon>
        <taxon>Planctomycetales</taxon>
        <taxon>Planctomycetaceae</taxon>
        <taxon>Crateriforma</taxon>
    </lineage>
</organism>
<dbReference type="PROSITE" id="PS00107">
    <property type="entry name" value="PROTEIN_KINASE_ATP"/>
    <property type="match status" value="1"/>
</dbReference>
<dbReference type="PANTHER" id="PTHR43289:SF6">
    <property type="entry name" value="SERINE_THREONINE-PROTEIN KINASE NEKL-3"/>
    <property type="match status" value="1"/>
</dbReference>
<dbReference type="SMART" id="SM00220">
    <property type="entry name" value="S_TKc"/>
    <property type="match status" value="1"/>
</dbReference>
<dbReference type="AlphaFoldDB" id="A0A5C6FTH4"/>
<gene>
    <name evidence="8" type="primary">prkC_4</name>
    <name evidence="8" type="ORF">V7x_11320</name>
</gene>
<keyword evidence="4 5" id="KW-0067">ATP-binding</keyword>
<dbReference type="Gene3D" id="3.30.200.20">
    <property type="entry name" value="Phosphorylase Kinase, domain 1"/>
    <property type="match status" value="1"/>
</dbReference>
<sequence length="939" mass="101095">MNPSSSGADDLVSEEAQTVIRGSSVGRASGVSASAGGAASGGALSGGNIDRSPASVAKVLSGQNLNHFHLQELIGGGGMGAVFRAHDEHLDRVVAIKVIPFVGDDVDLGRRFRNEAQSAAKLDHPNIARVFDVGQVDHWNYIVFEFVQGTNIRDRVIRDGPFSIDDAVFATCQLAGAIGHAAERGIVHRDIKPSNVVINADEQIKLVDMGLARSENVELSEDMTASGVTLGTFDYISPEQALDPRDADVRSDIYSLGCTLYFMITGQPPYPGGTMLQKLLSHGNAPPPDPRSLRQDVSDDLVLVLQKMLAKSPGDRYQNVTDLIADLQEVAAREGLKRSLSIARPLPSSEGLWTPAIRQFLPWAVAVVVLLAVALWLQIDSRLRDNELQIQMPDRIGMVTGSDAIPSARRSPMGDEPEPASGDTRTASPSDARNPETPVDPPGPPATNGFEVIDDPSGSADGAAVTGRVADAPGAAVSDSVAMPSAVGDANTSPSETAAGVDVPSVATTKPPADRSPPSLGTALPDGKLALPMEIAPPLIARVIDQLDNPYPGLNLRDVTIEGVAFVNSLSDAFDLARVHRLDRIELAAKVIRTGPIRVPVDSMQIVSVVDRTLLWVQADEDLSMQRSQLIDVGDRRTEWDGIDFFWDVGATEADGGTLFSIGANRMFRMTDCTVTVRNSSRHDHVYAMEVNADSEESFADVPESDETVTGESPALPLVAIEMENVAIRGEMTLLHLSDAAELQLKWNNGFLAVSQRFMDCVGAAEPPSATTPAMQVEISRLTASIPEGFYRARMGFVESYPVTLKRQADRCVFLQRTGVPHFEIRGIDPSASIKSLIQTRGQANAYVYPQATALEDPLVSIGEINQPPRQIRLDTLIAEEPEDWSGERDPLWSVRWSVFPLPTRPPSELLSEDFRQDGSILSGFDQQTLPPLPPIAWD</sequence>
<dbReference type="PROSITE" id="PS50011">
    <property type="entry name" value="PROTEIN_KINASE_DOM"/>
    <property type="match status" value="1"/>
</dbReference>
<keyword evidence="2 5" id="KW-0547">Nucleotide-binding</keyword>
<feature type="region of interest" description="Disordered" evidence="6">
    <location>
        <begin position="399"/>
        <end position="465"/>
    </location>
</feature>
<dbReference type="GO" id="GO:0004674">
    <property type="term" value="F:protein serine/threonine kinase activity"/>
    <property type="evidence" value="ECO:0007669"/>
    <property type="project" value="UniProtKB-EC"/>
</dbReference>
<evidence type="ECO:0000256" key="5">
    <source>
        <dbReference type="PROSITE-ProRule" id="PRU10141"/>
    </source>
</evidence>
<dbReference type="Gene3D" id="1.10.510.10">
    <property type="entry name" value="Transferase(Phosphotransferase) domain 1"/>
    <property type="match status" value="1"/>
</dbReference>
<keyword evidence="3 8" id="KW-0418">Kinase</keyword>
<dbReference type="InterPro" id="IPR011009">
    <property type="entry name" value="Kinase-like_dom_sf"/>
</dbReference>
<evidence type="ECO:0000256" key="1">
    <source>
        <dbReference type="ARBA" id="ARBA00022679"/>
    </source>
</evidence>
<evidence type="ECO:0000256" key="3">
    <source>
        <dbReference type="ARBA" id="ARBA00022777"/>
    </source>
</evidence>
<evidence type="ECO:0000256" key="6">
    <source>
        <dbReference type="SAM" id="MobiDB-lite"/>
    </source>
</evidence>
<evidence type="ECO:0000256" key="2">
    <source>
        <dbReference type="ARBA" id="ARBA00022741"/>
    </source>
</evidence>
<comment type="caution">
    <text evidence="8">The sequence shown here is derived from an EMBL/GenBank/DDBJ whole genome shotgun (WGS) entry which is preliminary data.</text>
</comment>
<dbReference type="InterPro" id="IPR000719">
    <property type="entry name" value="Prot_kinase_dom"/>
</dbReference>
<dbReference type="GO" id="GO:0005524">
    <property type="term" value="F:ATP binding"/>
    <property type="evidence" value="ECO:0007669"/>
    <property type="project" value="UniProtKB-UniRule"/>
</dbReference>
<keyword evidence="1 8" id="KW-0808">Transferase</keyword>
<dbReference type="SUPFAM" id="SSF56112">
    <property type="entry name" value="Protein kinase-like (PK-like)"/>
    <property type="match status" value="1"/>
</dbReference>
<dbReference type="CDD" id="cd14014">
    <property type="entry name" value="STKc_PknB_like"/>
    <property type="match status" value="1"/>
</dbReference>
<dbReference type="InterPro" id="IPR008271">
    <property type="entry name" value="Ser/Thr_kinase_AS"/>
</dbReference>
<dbReference type="Proteomes" id="UP000316476">
    <property type="component" value="Unassembled WGS sequence"/>
</dbReference>
<name>A0A5C6FTH4_9PLAN</name>
<proteinExistence type="predicted"/>
<feature type="domain" description="Protein kinase" evidence="7">
    <location>
        <begin position="68"/>
        <end position="331"/>
    </location>
</feature>
<feature type="binding site" evidence="5">
    <location>
        <position position="97"/>
    </location>
    <ligand>
        <name>ATP</name>
        <dbReference type="ChEBI" id="CHEBI:30616"/>
    </ligand>
</feature>
<dbReference type="PROSITE" id="PS00108">
    <property type="entry name" value="PROTEIN_KINASE_ST"/>
    <property type="match status" value="1"/>
</dbReference>